<dbReference type="NCBIfam" id="NF033709">
    <property type="entry name" value="PorV_fam"/>
    <property type="match status" value="1"/>
</dbReference>
<organism evidence="2 3">
    <name type="scientific">Parabacteroides gordonii MS-1 = DSM 23371</name>
    <dbReference type="NCBI Taxonomy" id="1203610"/>
    <lineage>
        <taxon>Bacteria</taxon>
        <taxon>Pseudomonadati</taxon>
        <taxon>Bacteroidota</taxon>
        <taxon>Bacteroidia</taxon>
        <taxon>Bacteroidales</taxon>
        <taxon>Tannerellaceae</taxon>
        <taxon>Parabacteroides</taxon>
    </lineage>
</organism>
<dbReference type="Proteomes" id="UP000033035">
    <property type="component" value="Unassembled WGS sequence"/>
</dbReference>
<keyword evidence="1" id="KW-0732">Signal</keyword>
<evidence type="ECO:0000313" key="2">
    <source>
        <dbReference type="EMBL" id="KKB55354.1"/>
    </source>
</evidence>
<dbReference type="PATRIC" id="fig|1203610.3.peg.2885"/>
<keyword evidence="3" id="KW-1185">Reference proteome</keyword>
<proteinExistence type="predicted"/>
<name>A0A0F5JC57_9BACT</name>
<dbReference type="NCBIfam" id="NF033711">
    <property type="entry name" value="T9SS_PorQ"/>
    <property type="match status" value="1"/>
</dbReference>
<gene>
    <name evidence="2" type="ORF">HMPREF1536_02823</name>
</gene>
<dbReference type="Gene3D" id="2.40.160.60">
    <property type="entry name" value="Outer membrane protein transport protein (OMPP1/FadL/TodX)"/>
    <property type="match status" value="1"/>
</dbReference>
<sequence>MRNILSVLFLSFFLQSVAAQTGEQVFTFLNYPSSARANALGGHTVSLIERDPSLIFHNPALLGGEMDGMINLNYMNYIADVNVGSALFTKAFRERGAWGVGVNYFHNGKFIGMDENNQPTADFTANDIAVNGFFSYDLSERWRGGVSMKFLYSNYDIYTSVGLAVDAGLSYYNSEKEFSFGFVFKNIGAQLKPYNDDRQKMPWDIQMGISKKMNHAPFRLSVTAMHLNRWKFDYIDKTDPDYKGDNFAQALFKHFVFGVDYIPSENFWIGVGFNPKTKMDMKLQGGGSGLSGFSAGAGVKIKMFDVGVSFAKYHPSAMSMMVSVSTTLADFKP</sequence>
<feature type="signal peptide" evidence="1">
    <location>
        <begin position="1"/>
        <end position="18"/>
    </location>
</feature>
<dbReference type="RefSeq" id="WP_028729632.1">
    <property type="nucleotide sequence ID" value="NZ_KE386764.1"/>
</dbReference>
<evidence type="ECO:0008006" key="4">
    <source>
        <dbReference type="Google" id="ProtNLM"/>
    </source>
</evidence>
<dbReference type="EMBL" id="AQHW01000015">
    <property type="protein sequence ID" value="KKB55354.1"/>
    <property type="molecule type" value="Genomic_DNA"/>
</dbReference>
<dbReference type="SUPFAM" id="SSF56935">
    <property type="entry name" value="Porins"/>
    <property type="match status" value="1"/>
</dbReference>
<feature type="chain" id="PRO_5002490039" description="DUF3308 domain-containing protein" evidence="1">
    <location>
        <begin position="19"/>
        <end position="333"/>
    </location>
</feature>
<dbReference type="AlphaFoldDB" id="A0A0F5JC57"/>
<protein>
    <recommendedName>
        <fullName evidence="4">DUF3308 domain-containing protein</fullName>
    </recommendedName>
</protein>
<dbReference type="HOGENOM" id="CLU_069104_0_0_10"/>
<comment type="caution">
    <text evidence="2">The sequence shown here is derived from an EMBL/GenBank/DDBJ whole genome shotgun (WGS) entry which is preliminary data.</text>
</comment>
<reference evidence="2 3" key="1">
    <citation type="submission" date="2013-04" db="EMBL/GenBank/DDBJ databases">
        <title>The Genome Sequence of Parabacteroides gordonii DSM 23371.</title>
        <authorList>
            <consortium name="The Broad Institute Genomics Platform"/>
            <person name="Earl A."/>
            <person name="Ward D."/>
            <person name="Feldgarden M."/>
            <person name="Gevers D."/>
            <person name="Martens E."/>
            <person name="Sakamoto M."/>
            <person name="Benno Y."/>
            <person name="Suzuki N."/>
            <person name="Matsunaga N."/>
            <person name="Koshihara K."/>
            <person name="Seki M."/>
            <person name="Komiya H."/>
            <person name="Walker B."/>
            <person name="Young S."/>
            <person name="Zeng Q."/>
            <person name="Gargeya S."/>
            <person name="Fitzgerald M."/>
            <person name="Haas B."/>
            <person name="Abouelleil A."/>
            <person name="Allen A.W."/>
            <person name="Alvarado L."/>
            <person name="Arachchi H.M."/>
            <person name="Berlin A.M."/>
            <person name="Chapman S.B."/>
            <person name="Gainer-Dewar J."/>
            <person name="Goldberg J."/>
            <person name="Griggs A."/>
            <person name="Gujja S."/>
            <person name="Hansen M."/>
            <person name="Howarth C."/>
            <person name="Imamovic A."/>
            <person name="Ireland A."/>
            <person name="Larimer J."/>
            <person name="McCowan C."/>
            <person name="Murphy C."/>
            <person name="Pearson M."/>
            <person name="Poon T.W."/>
            <person name="Priest M."/>
            <person name="Roberts A."/>
            <person name="Saif S."/>
            <person name="Shea T."/>
            <person name="Sisk P."/>
            <person name="Sykes S."/>
            <person name="Wortman J."/>
            <person name="Nusbaum C."/>
            <person name="Birren B."/>
        </authorList>
    </citation>
    <scope>NUCLEOTIDE SEQUENCE [LARGE SCALE GENOMIC DNA]</scope>
    <source>
        <strain evidence="2 3">MS-1</strain>
    </source>
</reference>
<evidence type="ECO:0000256" key="1">
    <source>
        <dbReference type="SAM" id="SignalP"/>
    </source>
</evidence>
<dbReference type="STRING" id="1203610.HMPREF1536_02823"/>
<accession>A0A0F5JC57</accession>
<evidence type="ECO:0000313" key="3">
    <source>
        <dbReference type="Proteomes" id="UP000033035"/>
    </source>
</evidence>